<organism evidence="1 2">
    <name type="scientific">Cuscuta europaea</name>
    <name type="common">European dodder</name>
    <dbReference type="NCBI Taxonomy" id="41803"/>
    <lineage>
        <taxon>Eukaryota</taxon>
        <taxon>Viridiplantae</taxon>
        <taxon>Streptophyta</taxon>
        <taxon>Embryophyta</taxon>
        <taxon>Tracheophyta</taxon>
        <taxon>Spermatophyta</taxon>
        <taxon>Magnoliopsida</taxon>
        <taxon>eudicotyledons</taxon>
        <taxon>Gunneridae</taxon>
        <taxon>Pentapetalae</taxon>
        <taxon>asterids</taxon>
        <taxon>lamiids</taxon>
        <taxon>Solanales</taxon>
        <taxon>Convolvulaceae</taxon>
        <taxon>Cuscuteae</taxon>
        <taxon>Cuscuta</taxon>
        <taxon>Cuscuta subgen. Cuscuta</taxon>
    </lineage>
</organism>
<accession>A0A9P1EGH8</accession>
<protein>
    <submittedName>
        <fullName evidence="1">Uncharacterized protein</fullName>
    </submittedName>
</protein>
<dbReference type="OrthoDB" id="1267182at2759"/>
<sequence length="115" mass="13655">MATRAQSVEASTSNHMALWVKVNPTLHGRKPRRFRFENMWLKEDECRTMVANSWRAGTHLSFRERIAFCGEELLRWDSRRTKGFVIKSKGVRRDWHGFKEGMIRTVWLNLCDSKQ</sequence>
<comment type="caution">
    <text evidence="1">The sequence shown here is derived from an EMBL/GenBank/DDBJ whole genome shotgun (WGS) entry which is preliminary data.</text>
</comment>
<name>A0A9P1EGH8_CUSEU</name>
<gene>
    <name evidence="1" type="ORF">CEURO_LOCUS16863</name>
</gene>
<dbReference type="AlphaFoldDB" id="A0A9P1EGH8"/>
<evidence type="ECO:0000313" key="2">
    <source>
        <dbReference type="Proteomes" id="UP001152484"/>
    </source>
</evidence>
<evidence type="ECO:0000313" key="1">
    <source>
        <dbReference type="EMBL" id="CAH9105371.1"/>
    </source>
</evidence>
<keyword evidence="2" id="KW-1185">Reference proteome</keyword>
<proteinExistence type="predicted"/>
<reference evidence="1" key="1">
    <citation type="submission" date="2022-07" db="EMBL/GenBank/DDBJ databases">
        <authorList>
            <person name="Macas J."/>
            <person name="Novak P."/>
            <person name="Neumann P."/>
        </authorList>
    </citation>
    <scope>NUCLEOTIDE SEQUENCE</scope>
</reference>
<dbReference type="EMBL" id="CAMAPE010000048">
    <property type="protein sequence ID" value="CAH9105371.1"/>
    <property type="molecule type" value="Genomic_DNA"/>
</dbReference>
<dbReference type="Proteomes" id="UP001152484">
    <property type="component" value="Unassembled WGS sequence"/>
</dbReference>